<reference evidence="1" key="1">
    <citation type="submission" date="2017-03" db="EMBL/GenBank/DDBJ databases">
        <title>The mitochondrial genome of the carnivorous plant Utricularia reniformis (Lentibulariaceae): structure, comparative analysis and evolutionary landmarks.</title>
        <authorList>
            <person name="Silva S.R."/>
            <person name="Alvarenga D.O."/>
            <person name="Michael T.P."/>
            <person name="Miranda V.F.O."/>
            <person name="Varani A.M."/>
        </authorList>
    </citation>
    <scope>NUCLEOTIDE SEQUENCE</scope>
</reference>
<name>A0A1Y0B2B3_9LAMI</name>
<organism evidence="1">
    <name type="scientific">Utricularia reniformis</name>
    <dbReference type="NCBI Taxonomy" id="192314"/>
    <lineage>
        <taxon>Eukaryota</taxon>
        <taxon>Viridiplantae</taxon>
        <taxon>Streptophyta</taxon>
        <taxon>Embryophyta</taxon>
        <taxon>Tracheophyta</taxon>
        <taxon>Spermatophyta</taxon>
        <taxon>Magnoliopsida</taxon>
        <taxon>eudicotyledons</taxon>
        <taxon>Gunneridae</taxon>
        <taxon>Pentapetalae</taxon>
        <taxon>asterids</taxon>
        <taxon>lamiids</taxon>
        <taxon>Lamiales</taxon>
        <taxon>Lentibulariaceae</taxon>
        <taxon>Utricularia</taxon>
    </lineage>
</organism>
<sequence>MPWNCSFSSGKVSTNAGIVRCACPEEAPSSELERST</sequence>
<protein>
    <submittedName>
        <fullName evidence="1">Uncharacterized protein</fullName>
    </submittedName>
</protein>
<dbReference type="EMBL" id="KY774314">
    <property type="protein sequence ID" value="ART31595.1"/>
    <property type="molecule type" value="Genomic_DNA"/>
</dbReference>
<geneLocation type="mitochondrion" evidence="1"/>
<gene>
    <name evidence="1" type="ORF">AEK19_MT1400</name>
</gene>
<evidence type="ECO:0000313" key="1">
    <source>
        <dbReference type="EMBL" id="ART31595.1"/>
    </source>
</evidence>
<dbReference type="AlphaFoldDB" id="A0A1Y0B2B3"/>
<keyword evidence="1" id="KW-0496">Mitochondrion</keyword>
<accession>A0A1Y0B2B3</accession>
<proteinExistence type="predicted"/>